<name>A5IJF7_THEP1</name>
<reference evidence="2 3" key="2">
    <citation type="journal article" date="2009" name="Proc. Natl. Acad. Sci. U.S.A.">
        <title>On the chimeric nature, thermophilic origin, and phylogenetic placement of the Thermotogales.</title>
        <authorList>
            <person name="Zhaxybayeva O."/>
            <person name="Swithers K.S."/>
            <person name="Lapierre P."/>
            <person name="Fournier G.P."/>
            <person name="Bickhart D.M."/>
            <person name="DeBoy R.T."/>
            <person name="Nelson K.E."/>
            <person name="Nesbo C.L."/>
            <person name="Doolittle W.F."/>
            <person name="Gogarten J.P."/>
            <person name="Noll K.M."/>
        </authorList>
    </citation>
    <scope>NUCLEOTIDE SEQUENCE [LARGE SCALE GENOMIC DNA]</scope>
    <source>
        <strain evidence="3">ATCC BAA-488 / DSM 13995 / JCM 10881 / RKU-1</strain>
    </source>
</reference>
<dbReference type="EMBL" id="CP000702">
    <property type="protein sequence ID" value="ABQ46330.1"/>
    <property type="molecule type" value="Genomic_DNA"/>
</dbReference>
<protein>
    <submittedName>
        <fullName evidence="2">Uncharacterized protein</fullName>
    </submittedName>
</protein>
<dbReference type="Proteomes" id="UP000006558">
    <property type="component" value="Chromosome"/>
</dbReference>
<dbReference type="HOGENOM" id="CLU_3012822_0_0_0"/>
<dbReference type="STRING" id="390874.Tpet_0301"/>
<feature type="region of interest" description="Disordered" evidence="1">
    <location>
        <begin position="1"/>
        <end position="39"/>
    </location>
</feature>
<reference evidence="3" key="1">
    <citation type="submission" date="2007-05" db="EMBL/GenBank/DDBJ databases">
        <title>Complete sequence of Thermotoga petrophila RKU-1.</title>
        <authorList>
            <consortium name="US DOE Joint Genome Institute"/>
            <person name="Copeland A."/>
            <person name="Lucas S."/>
            <person name="Lapidus A."/>
            <person name="Barry K."/>
            <person name="Glavina del Rio T."/>
            <person name="Dalin E."/>
            <person name="Tice H."/>
            <person name="Pitluck S."/>
            <person name="Sims D."/>
            <person name="Brettin T."/>
            <person name="Bruce D."/>
            <person name="Detter J.C."/>
            <person name="Han C."/>
            <person name="Tapia R."/>
            <person name="Schmutz J."/>
            <person name="Larimer F."/>
            <person name="Land M."/>
            <person name="Hauser L."/>
            <person name="Kyrpides N."/>
            <person name="Mikhailova N."/>
            <person name="Nelson K."/>
            <person name="Gogarten J.P."/>
            <person name="Noll K."/>
            <person name="Richardson P."/>
        </authorList>
    </citation>
    <scope>NUCLEOTIDE SEQUENCE [LARGE SCALE GENOMIC DNA]</scope>
    <source>
        <strain evidence="3">ATCC BAA-488 / DSM 13995 / JCM 10881 / RKU-1</strain>
    </source>
</reference>
<evidence type="ECO:0000313" key="3">
    <source>
        <dbReference type="Proteomes" id="UP000006558"/>
    </source>
</evidence>
<evidence type="ECO:0000313" key="2">
    <source>
        <dbReference type="EMBL" id="ABQ46330.1"/>
    </source>
</evidence>
<dbReference type="AlphaFoldDB" id="A5IJF7"/>
<evidence type="ECO:0000256" key="1">
    <source>
        <dbReference type="SAM" id="MobiDB-lite"/>
    </source>
</evidence>
<accession>A5IJF7</accession>
<proteinExistence type="predicted"/>
<organism evidence="2 3">
    <name type="scientific">Thermotoga petrophila (strain ATCC BAA-488 / DSM 13995 / JCM 10881 / RKU-1)</name>
    <dbReference type="NCBI Taxonomy" id="390874"/>
    <lineage>
        <taxon>Bacteria</taxon>
        <taxon>Thermotogati</taxon>
        <taxon>Thermotogota</taxon>
        <taxon>Thermotogae</taxon>
        <taxon>Thermotogales</taxon>
        <taxon>Thermotogaceae</taxon>
        <taxon>Thermotoga</taxon>
    </lineage>
</organism>
<sequence>MITQTKKSRTTREKHPPVVSDTPESRQNPSKGLKGSHEKALSMLWSESVRWSSKMW</sequence>
<gene>
    <name evidence="2" type="ordered locus">Tpet_0301</name>
</gene>
<dbReference type="KEGG" id="tpt:Tpet_0301"/>